<evidence type="ECO:0000256" key="6">
    <source>
        <dbReference type="PIRSR" id="PIRSR602678-1"/>
    </source>
</evidence>
<dbReference type="KEGG" id="euz:DVS28_a2191"/>
<evidence type="ECO:0000256" key="4">
    <source>
        <dbReference type="ARBA" id="ARBA00022723"/>
    </source>
</evidence>
<dbReference type="NCBIfam" id="TIGR00486">
    <property type="entry name" value="YbgI_SA1388"/>
    <property type="match status" value="1"/>
</dbReference>
<dbReference type="AlphaFoldDB" id="A0A346XXC6"/>
<dbReference type="PANTHER" id="PTHR13799">
    <property type="entry name" value="NGG1 INTERACTING FACTOR 3"/>
    <property type="match status" value="1"/>
</dbReference>
<protein>
    <recommendedName>
        <fullName evidence="3 5">GTP cyclohydrolase 1 type 2 homolog</fullName>
    </recommendedName>
</protein>
<dbReference type="InterPro" id="IPR036069">
    <property type="entry name" value="DUF34/NIF3_sf"/>
</dbReference>
<proteinExistence type="inferred from homology"/>
<dbReference type="SUPFAM" id="SSF102705">
    <property type="entry name" value="NIF3 (NGG1p interacting factor 3)-like"/>
    <property type="match status" value="1"/>
</dbReference>
<comment type="similarity">
    <text evidence="1 5">Belongs to the GTP cyclohydrolase I type 2/NIF3 family.</text>
</comment>
<dbReference type="Gene3D" id="3.40.1390.30">
    <property type="entry name" value="NIF3 (NGG1p interacting factor 3)-like"/>
    <property type="match status" value="1"/>
</dbReference>
<evidence type="ECO:0000256" key="3">
    <source>
        <dbReference type="ARBA" id="ARBA00022112"/>
    </source>
</evidence>
<dbReference type="Pfam" id="PF01784">
    <property type="entry name" value="DUF34_NIF3"/>
    <property type="match status" value="1"/>
</dbReference>
<feature type="binding site" evidence="6">
    <location>
        <position position="334"/>
    </location>
    <ligand>
        <name>a divalent metal cation</name>
        <dbReference type="ChEBI" id="CHEBI:60240"/>
        <label>1</label>
    </ligand>
</feature>
<dbReference type="PIRSF" id="PIRSF037489">
    <property type="entry name" value="UCP037489_NIF3_YqfO"/>
    <property type="match status" value="1"/>
</dbReference>
<feature type="binding site" evidence="6">
    <location>
        <position position="338"/>
    </location>
    <ligand>
        <name>a divalent metal cation</name>
        <dbReference type="ChEBI" id="CHEBI:60240"/>
        <label>1</label>
    </ligand>
</feature>
<reference evidence="7 8" key="1">
    <citation type="submission" date="2018-09" db="EMBL/GenBank/DDBJ databases">
        <title>Complete genome sequence of Euzebya sp. DY32-46 isolated from seawater of Pacific Ocean.</title>
        <authorList>
            <person name="Xu L."/>
            <person name="Wu Y.-H."/>
            <person name="Xu X.-W."/>
        </authorList>
    </citation>
    <scope>NUCLEOTIDE SEQUENCE [LARGE SCALE GENOMIC DNA]</scope>
    <source>
        <strain evidence="7 8">DY32-46</strain>
    </source>
</reference>
<gene>
    <name evidence="7" type="ORF">DVS28_a2191</name>
</gene>
<comment type="subunit">
    <text evidence="2">Homohexamer.</text>
</comment>
<evidence type="ECO:0000313" key="8">
    <source>
        <dbReference type="Proteomes" id="UP000264006"/>
    </source>
</evidence>
<sequence>MRGLSALYPPADAEGWDQVGLHVGDPTRDTVTGVLVALDVTEAVLDEADDLGADLLVVHHPLLFSPLRRLTPETASGRLALRAARQGCAILAAHTNVDKAADGTSHPAAAVLGLLDRRPIQPLPPPGRVKVITLVPAEHTDVVIDAMTAAGAGVIGDYTGCAFTTAGAGRFEPGDSADPHIGTRGQTEHVVEDRIEMEAPRDRVPHVLAALRQAHPYEEVAVDVVPLLDVGPPTASRGLGLVGRLPEPRSLAEVASALADGLPSPHLRLAAVDDDPTREVTTVAICGGAGDSLIGSVIGADGRPTVDLFVTGDLKHHPTLDALTMGLSLIDAGHFATENPAMDDVATHLRAQAATMGLTAPVHRSTRATDPWTDWNRTT</sequence>
<dbReference type="GO" id="GO:0046872">
    <property type="term" value="F:metal ion binding"/>
    <property type="evidence" value="ECO:0007669"/>
    <property type="project" value="UniProtKB-UniRule"/>
</dbReference>
<dbReference type="Gene3D" id="3.30.70.120">
    <property type="match status" value="1"/>
</dbReference>
<organism evidence="7 8">
    <name type="scientific">Euzebya pacifica</name>
    <dbReference type="NCBI Taxonomy" id="1608957"/>
    <lineage>
        <taxon>Bacteria</taxon>
        <taxon>Bacillati</taxon>
        <taxon>Actinomycetota</taxon>
        <taxon>Nitriliruptoria</taxon>
        <taxon>Euzebyales</taxon>
    </lineage>
</organism>
<dbReference type="Proteomes" id="UP000264006">
    <property type="component" value="Chromosome"/>
</dbReference>
<name>A0A346XXC6_9ACTN</name>
<dbReference type="EMBL" id="CP031165">
    <property type="protein sequence ID" value="AXV06873.1"/>
    <property type="molecule type" value="Genomic_DNA"/>
</dbReference>
<dbReference type="InterPro" id="IPR015867">
    <property type="entry name" value="N-reg_PII/ATP_PRibTrfase_C"/>
</dbReference>
<dbReference type="InterPro" id="IPR017221">
    <property type="entry name" value="DUF34/NIF3_bac"/>
</dbReference>
<keyword evidence="4 5" id="KW-0479">Metal-binding</keyword>
<feature type="binding site" evidence="6">
    <location>
        <position position="59"/>
    </location>
    <ligand>
        <name>a divalent metal cation</name>
        <dbReference type="ChEBI" id="CHEBI:60240"/>
        <label>1</label>
    </ligand>
</feature>
<accession>A0A346XXC6</accession>
<evidence type="ECO:0000313" key="7">
    <source>
        <dbReference type="EMBL" id="AXV06873.1"/>
    </source>
</evidence>
<keyword evidence="8" id="KW-1185">Reference proteome</keyword>
<evidence type="ECO:0000256" key="5">
    <source>
        <dbReference type="PIRNR" id="PIRNR037489"/>
    </source>
</evidence>
<dbReference type="PANTHER" id="PTHR13799:SF14">
    <property type="entry name" value="GTP CYCLOHYDROLASE 1 TYPE 2 HOMOLOG"/>
    <property type="match status" value="1"/>
</dbReference>
<dbReference type="FunFam" id="3.40.1390.30:FF:000001">
    <property type="entry name" value="GTP cyclohydrolase 1 type 2"/>
    <property type="match status" value="1"/>
</dbReference>
<feature type="binding site" evidence="6">
    <location>
        <position position="60"/>
    </location>
    <ligand>
        <name>a divalent metal cation</name>
        <dbReference type="ChEBI" id="CHEBI:60240"/>
        <label>1</label>
    </ligand>
</feature>
<feature type="binding site" evidence="6">
    <location>
        <position position="98"/>
    </location>
    <ligand>
        <name>a divalent metal cation</name>
        <dbReference type="ChEBI" id="CHEBI:60240"/>
        <label>1</label>
    </ligand>
</feature>
<evidence type="ECO:0000256" key="2">
    <source>
        <dbReference type="ARBA" id="ARBA00011643"/>
    </source>
</evidence>
<evidence type="ECO:0000256" key="1">
    <source>
        <dbReference type="ARBA" id="ARBA00006964"/>
    </source>
</evidence>
<dbReference type="GO" id="GO:0005737">
    <property type="term" value="C:cytoplasm"/>
    <property type="evidence" value="ECO:0007669"/>
    <property type="project" value="TreeGrafter"/>
</dbReference>
<dbReference type="InterPro" id="IPR002678">
    <property type="entry name" value="DUF34/NIF3"/>
</dbReference>